<name>A0A8J3ZW32_9ACTN</name>
<sequence>MAIGDEGLLEGEQFDRLARYGTEEWADVGRRLYSSGDPTYDLYPLRTATVEVIRDMTEVEPEHLVYRRGPGEFLGELSILTGQQVFATAKVVEAGLVVRIGGPALRRVLAEQVDIADVLIETFRARREVLRSAAGSALEIVGRTNP</sequence>
<dbReference type="SUPFAM" id="SSF51206">
    <property type="entry name" value="cAMP-binding domain-like"/>
    <property type="match status" value="1"/>
</dbReference>
<evidence type="ECO:0000313" key="3">
    <source>
        <dbReference type="Proteomes" id="UP000635606"/>
    </source>
</evidence>
<reference evidence="2" key="1">
    <citation type="submission" date="2021-01" db="EMBL/GenBank/DDBJ databases">
        <title>Whole genome shotgun sequence of Virgisporangium ochraceum NBRC 16418.</title>
        <authorList>
            <person name="Komaki H."/>
            <person name="Tamura T."/>
        </authorList>
    </citation>
    <scope>NUCLEOTIDE SEQUENCE</scope>
    <source>
        <strain evidence="2">NBRC 16418</strain>
    </source>
</reference>
<dbReference type="AlphaFoldDB" id="A0A8J3ZW32"/>
<protein>
    <recommendedName>
        <fullName evidence="1">Cyclic nucleotide-binding domain-containing protein</fullName>
    </recommendedName>
</protein>
<gene>
    <name evidence="2" type="ORF">Voc01_063510</name>
</gene>
<dbReference type="InterPro" id="IPR000595">
    <property type="entry name" value="cNMP-bd_dom"/>
</dbReference>
<keyword evidence="3" id="KW-1185">Reference proteome</keyword>
<evidence type="ECO:0000313" key="2">
    <source>
        <dbReference type="EMBL" id="GIJ71434.1"/>
    </source>
</evidence>
<dbReference type="InterPro" id="IPR018490">
    <property type="entry name" value="cNMP-bd_dom_sf"/>
</dbReference>
<dbReference type="PROSITE" id="PS50042">
    <property type="entry name" value="CNMP_BINDING_3"/>
    <property type="match status" value="1"/>
</dbReference>
<dbReference type="Proteomes" id="UP000635606">
    <property type="component" value="Unassembled WGS sequence"/>
</dbReference>
<evidence type="ECO:0000259" key="1">
    <source>
        <dbReference type="PROSITE" id="PS50042"/>
    </source>
</evidence>
<dbReference type="RefSeq" id="WP_203931304.1">
    <property type="nucleotide sequence ID" value="NZ_BOPH01000088.1"/>
</dbReference>
<comment type="caution">
    <text evidence="2">The sequence shown here is derived from an EMBL/GenBank/DDBJ whole genome shotgun (WGS) entry which is preliminary data.</text>
</comment>
<dbReference type="EMBL" id="BOPH01000088">
    <property type="protein sequence ID" value="GIJ71434.1"/>
    <property type="molecule type" value="Genomic_DNA"/>
</dbReference>
<organism evidence="2 3">
    <name type="scientific">Virgisporangium ochraceum</name>
    <dbReference type="NCBI Taxonomy" id="65505"/>
    <lineage>
        <taxon>Bacteria</taxon>
        <taxon>Bacillati</taxon>
        <taxon>Actinomycetota</taxon>
        <taxon>Actinomycetes</taxon>
        <taxon>Micromonosporales</taxon>
        <taxon>Micromonosporaceae</taxon>
        <taxon>Virgisporangium</taxon>
    </lineage>
</organism>
<dbReference type="CDD" id="cd00038">
    <property type="entry name" value="CAP_ED"/>
    <property type="match status" value="1"/>
</dbReference>
<dbReference type="InterPro" id="IPR014710">
    <property type="entry name" value="RmlC-like_jellyroll"/>
</dbReference>
<feature type="domain" description="Cyclic nucleotide-binding" evidence="1">
    <location>
        <begin position="29"/>
        <end position="126"/>
    </location>
</feature>
<accession>A0A8J3ZW32</accession>
<dbReference type="Pfam" id="PF00027">
    <property type="entry name" value="cNMP_binding"/>
    <property type="match status" value="1"/>
</dbReference>
<proteinExistence type="predicted"/>
<dbReference type="Gene3D" id="2.60.120.10">
    <property type="entry name" value="Jelly Rolls"/>
    <property type="match status" value="1"/>
</dbReference>